<reference evidence="2 3" key="1">
    <citation type="submission" date="2017-01" db="EMBL/GenBank/DDBJ databases">
        <authorList>
            <person name="Mah S.A."/>
            <person name="Swanson W.J."/>
            <person name="Moy G.W."/>
            <person name="Vacquier V.D."/>
        </authorList>
    </citation>
    <scope>NUCLEOTIDE SEQUENCE [LARGE SCALE GENOMIC DNA]</scope>
</reference>
<gene>
    <name evidence="2" type="ORF">YOLOSWAG_52</name>
</gene>
<sequence length="133" mass="15150">MKCLAVRQPWAWLLVKGYKKIENRSRRSHYRGEFLIHASSVIKRSDYEAAEEVCRPLGIKLPPIDELVTGAILGSVELVDCVDSSRDPFFFGPYGYVVANAREAQRPIPFVGQLNFFETNLKLSSKNRFVSDK</sequence>
<dbReference type="InterPro" id="IPR007374">
    <property type="entry name" value="ASCH_domain"/>
</dbReference>
<dbReference type="Proteomes" id="UP000221250">
    <property type="component" value="Segment"/>
</dbReference>
<dbReference type="Gene3D" id="2.30.130.30">
    <property type="entry name" value="Hypothetical protein"/>
    <property type="match status" value="1"/>
</dbReference>
<dbReference type="CDD" id="cd06554">
    <property type="entry name" value="ASCH_ASC-1_like"/>
    <property type="match status" value="1"/>
</dbReference>
<name>A0A1S6L2Y8_9CAUD</name>
<accession>A0A1S6L2Y8</accession>
<organism evidence="2 3">
    <name type="scientific">Erwinia phage vB_EamM_Yoloswag</name>
    <dbReference type="NCBI Taxonomy" id="1958956"/>
    <lineage>
        <taxon>Viruses</taxon>
        <taxon>Duplodnaviria</taxon>
        <taxon>Heunggongvirae</taxon>
        <taxon>Uroviricota</taxon>
        <taxon>Caudoviricetes</taxon>
        <taxon>Yoloswagvirus</taxon>
        <taxon>Yoloswagvirus yoloswag</taxon>
    </lineage>
</organism>
<protein>
    <submittedName>
        <fullName evidence="2">Putative ASCH domain-containing protein</fullName>
    </submittedName>
</protein>
<dbReference type="Pfam" id="PF04266">
    <property type="entry name" value="ASCH"/>
    <property type="match status" value="1"/>
</dbReference>
<proteinExistence type="predicted"/>
<keyword evidence="3" id="KW-1185">Reference proteome</keyword>
<dbReference type="InterPro" id="IPR015947">
    <property type="entry name" value="PUA-like_sf"/>
</dbReference>
<evidence type="ECO:0000313" key="2">
    <source>
        <dbReference type="EMBL" id="AQT28536.1"/>
    </source>
</evidence>
<dbReference type="SUPFAM" id="SSF88697">
    <property type="entry name" value="PUA domain-like"/>
    <property type="match status" value="1"/>
</dbReference>
<dbReference type="EMBL" id="KY448244">
    <property type="protein sequence ID" value="AQT28536.1"/>
    <property type="molecule type" value="Genomic_DNA"/>
</dbReference>
<feature type="domain" description="ASCH" evidence="1">
    <location>
        <begin position="4"/>
        <end position="81"/>
    </location>
</feature>
<evidence type="ECO:0000259" key="1">
    <source>
        <dbReference type="Pfam" id="PF04266"/>
    </source>
</evidence>
<evidence type="ECO:0000313" key="3">
    <source>
        <dbReference type="Proteomes" id="UP000221250"/>
    </source>
</evidence>